<comment type="caution">
    <text evidence="1">The sequence shown here is derived from an EMBL/GenBank/DDBJ whole genome shotgun (WGS) entry which is preliminary data.</text>
</comment>
<name>A0A9P6QB78_9FUNG</name>
<organism evidence="1 2">
    <name type="scientific">Mortierella polycephala</name>
    <dbReference type="NCBI Taxonomy" id="41804"/>
    <lineage>
        <taxon>Eukaryota</taxon>
        <taxon>Fungi</taxon>
        <taxon>Fungi incertae sedis</taxon>
        <taxon>Mucoromycota</taxon>
        <taxon>Mortierellomycotina</taxon>
        <taxon>Mortierellomycetes</taxon>
        <taxon>Mortierellales</taxon>
        <taxon>Mortierellaceae</taxon>
        <taxon>Mortierella</taxon>
    </lineage>
</organism>
<keyword evidence="2" id="KW-1185">Reference proteome</keyword>
<accession>A0A9P6QB78</accession>
<gene>
    <name evidence="1" type="ORF">BG011_009649</name>
</gene>
<dbReference type="EMBL" id="JAAAJA010000088">
    <property type="protein sequence ID" value="KAG0262818.1"/>
    <property type="molecule type" value="Genomic_DNA"/>
</dbReference>
<sequence length="100" mass="11548">MQLELSLAIGTLKELELLHLFFFKGAARKDIDGLLSDAVSRRPKLRELMLIQMEYNPTELQDMVEVFFGTLERLHVYFESDAPLDLLGGVKLDLRMNLHE</sequence>
<reference evidence="1" key="1">
    <citation type="journal article" date="2020" name="Fungal Divers.">
        <title>Resolving the Mortierellaceae phylogeny through synthesis of multi-gene phylogenetics and phylogenomics.</title>
        <authorList>
            <person name="Vandepol N."/>
            <person name="Liber J."/>
            <person name="Desiro A."/>
            <person name="Na H."/>
            <person name="Kennedy M."/>
            <person name="Barry K."/>
            <person name="Grigoriev I.V."/>
            <person name="Miller A.N."/>
            <person name="O'Donnell K."/>
            <person name="Stajich J.E."/>
            <person name="Bonito G."/>
        </authorList>
    </citation>
    <scope>NUCLEOTIDE SEQUENCE</scope>
    <source>
        <strain evidence="1">KOD948</strain>
    </source>
</reference>
<protein>
    <submittedName>
        <fullName evidence="1">Uncharacterized protein</fullName>
    </submittedName>
</protein>
<evidence type="ECO:0000313" key="1">
    <source>
        <dbReference type="EMBL" id="KAG0262818.1"/>
    </source>
</evidence>
<proteinExistence type="predicted"/>
<evidence type="ECO:0000313" key="2">
    <source>
        <dbReference type="Proteomes" id="UP000726737"/>
    </source>
</evidence>
<dbReference type="AlphaFoldDB" id="A0A9P6QB78"/>
<dbReference type="Proteomes" id="UP000726737">
    <property type="component" value="Unassembled WGS sequence"/>
</dbReference>